<dbReference type="PROSITE" id="PS51257">
    <property type="entry name" value="PROKAR_LIPOPROTEIN"/>
    <property type="match status" value="1"/>
</dbReference>
<dbReference type="InterPro" id="IPR001638">
    <property type="entry name" value="Solute-binding_3/MltF_N"/>
</dbReference>
<dbReference type="PANTHER" id="PTHR35936:SF17">
    <property type="entry name" value="ARGININE-BINDING EXTRACELLULAR PROTEIN ARTP"/>
    <property type="match status" value="1"/>
</dbReference>
<dbReference type="EMBL" id="WHJC01000013">
    <property type="protein sequence ID" value="MPQ42597.1"/>
    <property type="molecule type" value="Genomic_DNA"/>
</dbReference>
<dbReference type="PANTHER" id="PTHR35936">
    <property type="entry name" value="MEMBRANE-BOUND LYTIC MUREIN TRANSGLYCOSYLASE F"/>
    <property type="match status" value="1"/>
</dbReference>
<keyword evidence="8" id="KW-1185">Reference proteome</keyword>
<organism evidence="7 8">
    <name type="scientific">Clostridium tarantellae</name>
    <dbReference type="NCBI Taxonomy" id="39493"/>
    <lineage>
        <taxon>Bacteria</taxon>
        <taxon>Bacillati</taxon>
        <taxon>Bacillota</taxon>
        <taxon>Clostridia</taxon>
        <taxon>Eubacteriales</taxon>
        <taxon>Clostridiaceae</taxon>
        <taxon>Clostridium</taxon>
    </lineage>
</organism>
<gene>
    <name evidence="7" type="ORF">GBZ86_02345</name>
</gene>
<evidence type="ECO:0000256" key="3">
    <source>
        <dbReference type="ARBA" id="ARBA00022729"/>
    </source>
</evidence>
<name>A0A6I1MKC5_9CLOT</name>
<dbReference type="Proteomes" id="UP000430345">
    <property type="component" value="Unassembled WGS sequence"/>
</dbReference>
<evidence type="ECO:0000313" key="8">
    <source>
        <dbReference type="Proteomes" id="UP000430345"/>
    </source>
</evidence>
<dbReference type="SUPFAM" id="SSF53850">
    <property type="entry name" value="Periplasmic binding protein-like II"/>
    <property type="match status" value="1"/>
</dbReference>
<protein>
    <submittedName>
        <fullName evidence="7">Transporter substrate-binding domain-containing protein</fullName>
    </submittedName>
</protein>
<evidence type="ECO:0000256" key="2">
    <source>
        <dbReference type="ARBA" id="ARBA00010333"/>
    </source>
</evidence>
<reference evidence="7 8" key="1">
    <citation type="submission" date="2019-10" db="EMBL/GenBank/DDBJ databases">
        <title>The Genome Sequence of Clostridium tarantellae Isolated from Fish Brain.</title>
        <authorList>
            <person name="Bano L."/>
            <person name="Kiel M."/>
            <person name="Sales G."/>
            <person name="Doxey A.C."/>
            <person name="Mansfield M.J."/>
            <person name="Schiavone M."/>
            <person name="Rossetto O."/>
            <person name="Pirazzini M."/>
            <person name="Dobrindt U."/>
            <person name="Montecucco C."/>
        </authorList>
    </citation>
    <scope>NUCLEOTIDE SEQUENCE [LARGE SCALE GENOMIC DNA]</scope>
    <source>
        <strain evidence="7 8">DSM 3997</strain>
    </source>
</reference>
<feature type="domain" description="Solute-binding protein family 3/N-terminal" evidence="6">
    <location>
        <begin position="51"/>
        <end position="278"/>
    </location>
</feature>
<evidence type="ECO:0000259" key="6">
    <source>
        <dbReference type="SMART" id="SM00062"/>
    </source>
</evidence>
<dbReference type="GO" id="GO:0030313">
    <property type="term" value="C:cell envelope"/>
    <property type="evidence" value="ECO:0007669"/>
    <property type="project" value="UniProtKB-SubCell"/>
</dbReference>
<evidence type="ECO:0000256" key="5">
    <source>
        <dbReference type="SAM" id="SignalP"/>
    </source>
</evidence>
<dbReference type="SMART" id="SM00062">
    <property type="entry name" value="PBPb"/>
    <property type="match status" value="1"/>
</dbReference>
<keyword evidence="3 5" id="KW-0732">Signal</keyword>
<dbReference type="PROSITE" id="PS01039">
    <property type="entry name" value="SBP_BACTERIAL_3"/>
    <property type="match status" value="1"/>
</dbReference>
<comment type="caution">
    <text evidence="7">The sequence shown here is derived from an EMBL/GenBank/DDBJ whole genome shotgun (WGS) entry which is preliminary data.</text>
</comment>
<accession>A0A6I1MKC5</accession>
<comment type="subcellular location">
    <subcellularLocation>
        <location evidence="1">Cell envelope</location>
    </subcellularLocation>
</comment>
<evidence type="ECO:0000313" key="7">
    <source>
        <dbReference type="EMBL" id="MPQ42597.1"/>
    </source>
</evidence>
<feature type="signal peptide" evidence="5">
    <location>
        <begin position="1"/>
        <end position="24"/>
    </location>
</feature>
<comment type="similarity">
    <text evidence="2 4">Belongs to the bacterial solute-binding protein 3 family.</text>
</comment>
<evidence type="ECO:0000256" key="1">
    <source>
        <dbReference type="ARBA" id="ARBA00004196"/>
    </source>
</evidence>
<dbReference type="InterPro" id="IPR018313">
    <property type="entry name" value="SBP_3_CS"/>
</dbReference>
<dbReference type="Gene3D" id="3.40.190.10">
    <property type="entry name" value="Periplasmic binding protein-like II"/>
    <property type="match status" value="2"/>
</dbReference>
<dbReference type="RefSeq" id="WP_152887372.1">
    <property type="nucleotide sequence ID" value="NZ_WHJC01000013.1"/>
</dbReference>
<dbReference type="OrthoDB" id="9774451at2"/>
<evidence type="ECO:0000256" key="4">
    <source>
        <dbReference type="RuleBase" id="RU003744"/>
    </source>
</evidence>
<dbReference type="Pfam" id="PF00497">
    <property type="entry name" value="SBP_bac_3"/>
    <property type="match status" value="1"/>
</dbReference>
<sequence>MKKGIFKKIFTTLAISMMSLSLLACGGNKPKTVSEKEIFSEDIKAIKDKGSLVVGLSADYAPYEFHKIINGKDEIVGFDIEIAKEIAKDLGVKLEIKDMKFSTLIGALPTGKIDMIVSGMSSTPERAEVVDFSNIYYKADQGIVIKEKDKEKYQTLEDFTSKKVGAQMGTIQAELIKKEIKDVDLKLLSHVKNLVTELKVGKIDGIAVELPVAEMILKGNKEFIIATPQLKDENNGSAIAVKKGSEGLLKQVNETIKKLQDSGKINEFIIQAQELAYE</sequence>
<feature type="chain" id="PRO_5026211836" evidence="5">
    <location>
        <begin position="25"/>
        <end position="278"/>
    </location>
</feature>
<dbReference type="AlphaFoldDB" id="A0A6I1MKC5"/>
<proteinExistence type="inferred from homology"/>